<evidence type="ECO:0000313" key="3">
    <source>
        <dbReference type="EMBL" id="EAR83711.3"/>
    </source>
</evidence>
<feature type="signal peptide" evidence="2">
    <location>
        <begin position="1"/>
        <end position="23"/>
    </location>
</feature>
<dbReference type="Gene3D" id="2.130.10.10">
    <property type="entry name" value="YVTN repeat-like/Quinoprotein amine dehydrogenase"/>
    <property type="match status" value="1"/>
</dbReference>
<evidence type="ECO:0000256" key="1">
    <source>
        <dbReference type="PROSITE-ProRule" id="PRU00221"/>
    </source>
</evidence>
<dbReference type="Proteomes" id="UP000009168">
    <property type="component" value="Unassembled WGS sequence"/>
</dbReference>
<feature type="chain" id="PRO_5004201356" evidence="2">
    <location>
        <begin position="24"/>
        <end position="969"/>
    </location>
</feature>
<dbReference type="InParanoid" id="Q22EE1"/>
<keyword evidence="4" id="KW-1185">Reference proteome</keyword>
<dbReference type="InterPro" id="IPR001680">
    <property type="entry name" value="WD40_rpt"/>
</dbReference>
<evidence type="ECO:0000256" key="2">
    <source>
        <dbReference type="SAM" id="SignalP"/>
    </source>
</evidence>
<evidence type="ECO:0000313" key="4">
    <source>
        <dbReference type="Proteomes" id="UP000009168"/>
    </source>
</evidence>
<organism evidence="3 4">
    <name type="scientific">Tetrahymena thermophila (strain SB210)</name>
    <dbReference type="NCBI Taxonomy" id="312017"/>
    <lineage>
        <taxon>Eukaryota</taxon>
        <taxon>Sar</taxon>
        <taxon>Alveolata</taxon>
        <taxon>Ciliophora</taxon>
        <taxon>Intramacronucleata</taxon>
        <taxon>Oligohymenophorea</taxon>
        <taxon>Hymenostomatida</taxon>
        <taxon>Tetrahymenina</taxon>
        <taxon>Tetrahymenidae</taxon>
        <taxon>Tetrahymena</taxon>
    </lineage>
</organism>
<dbReference type="KEGG" id="tet:TTHERM_00827280"/>
<proteinExistence type="predicted"/>
<dbReference type="FunCoup" id="Q22EE1">
    <property type="interactions" value="10"/>
</dbReference>
<keyword evidence="1" id="KW-0853">WD repeat</keyword>
<protein>
    <submittedName>
        <fullName evidence="3">Uncharacterized protein</fullName>
    </submittedName>
</protein>
<dbReference type="EMBL" id="GG662692">
    <property type="protein sequence ID" value="EAR83711.3"/>
    <property type="molecule type" value="Genomic_DNA"/>
</dbReference>
<dbReference type="GeneID" id="7831313"/>
<reference evidence="4" key="1">
    <citation type="journal article" date="2006" name="PLoS Biol.">
        <title>Macronuclear genome sequence of the ciliate Tetrahymena thermophila, a model eukaryote.</title>
        <authorList>
            <person name="Eisen J.A."/>
            <person name="Coyne R.S."/>
            <person name="Wu M."/>
            <person name="Wu D."/>
            <person name="Thiagarajan M."/>
            <person name="Wortman J.R."/>
            <person name="Badger J.H."/>
            <person name="Ren Q."/>
            <person name="Amedeo P."/>
            <person name="Jones K.M."/>
            <person name="Tallon L.J."/>
            <person name="Delcher A.L."/>
            <person name="Salzberg S.L."/>
            <person name="Silva J.C."/>
            <person name="Haas B.J."/>
            <person name="Majoros W.H."/>
            <person name="Farzad M."/>
            <person name="Carlton J.M."/>
            <person name="Smith R.K. Jr."/>
            <person name="Garg J."/>
            <person name="Pearlman R.E."/>
            <person name="Karrer K.M."/>
            <person name="Sun L."/>
            <person name="Manning G."/>
            <person name="Elde N.C."/>
            <person name="Turkewitz A.P."/>
            <person name="Asai D.J."/>
            <person name="Wilkes D.E."/>
            <person name="Wang Y."/>
            <person name="Cai H."/>
            <person name="Collins K."/>
            <person name="Stewart B.A."/>
            <person name="Lee S.R."/>
            <person name="Wilamowska K."/>
            <person name="Weinberg Z."/>
            <person name="Ruzzo W.L."/>
            <person name="Wloga D."/>
            <person name="Gaertig J."/>
            <person name="Frankel J."/>
            <person name="Tsao C.-C."/>
            <person name="Gorovsky M.A."/>
            <person name="Keeling P.J."/>
            <person name="Waller R.F."/>
            <person name="Patron N.J."/>
            <person name="Cherry J.M."/>
            <person name="Stover N.A."/>
            <person name="Krieger C.J."/>
            <person name="del Toro C."/>
            <person name="Ryder H.F."/>
            <person name="Williamson S.C."/>
            <person name="Barbeau R.A."/>
            <person name="Hamilton E.P."/>
            <person name="Orias E."/>
        </authorList>
    </citation>
    <scope>NUCLEOTIDE SEQUENCE [LARGE SCALE GENOMIC DNA]</scope>
    <source>
        <strain evidence="4">SB210</strain>
    </source>
</reference>
<feature type="repeat" description="WD" evidence="1">
    <location>
        <begin position="507"/>
        <end position="538"/>
    </location>
</feature>
<keyword evidence="2" id="KW-0732">Signal</keyword>
<dbReference type="RefSeq" id="XP_001031374.3">
    <property type="nucleotide sequence ID" value="XM_001031374.3"/>
</dbReference>
<dbReference type="SUPFAM" id="SSF50978">
    <property type="entry name" value="WD40 repeat-like"/>
    <property type="match status" value="1"/>
</dbReference>
<gene>
    <name evidence="3" type="ORF">TTHERM_00827280</name>
</gene>
<dbReference type="PROSITE" id="PS50082">
    <property type="entry name" value="WD_REPEATS_2"/>
    <property type="match status" value="1"/>
</dbReference>
<dbReference type="PROSITE" id="PS50294">
    <property type="entry name" value="WD_REPEATS_REGION"/>
    <property type="match status" value="1"/>
</dbReference>
<dbReference type="InterPro" id="IPR015943">
    <property type="entry name" value="WD40/YVTN_repeat-like_dom_sf"/>
</dbReference>
<accession>Q22EE1</accession>
<dbReference type="AlphaFoldDB" id="Q22EE1"/>
<dbReference type="InterPro" id="IPR036322">
    <property type="entry name" value="WD40_repeat_dom_sf"/>
</dbReference>
<sequence length="969" mass="111965">MPNLLLIITQINLISILLNTSIAQQSNSCSFGCIQCQTSPITPLQPQCTLCDDGFTINNNKCQFQNCPSNTYLQRYSLQQNGQYQNLDFCQAICDFSYNENTAQNTCDQLQKCSVSYLSNQSIISLGNIQSIYQINEKLTMIVYPNFLRLINAISGQYLSDIQEASTINALYFQNLLFILSNSNKVIRWDFDFNFKTTIAQIQQGNLSKKSQLFDLSNDVFAISSYDDISKIIYFTKISLVNQLIGSDQSFTAFTYTNCSLKLVNSLILCFGQENKLITKRLTVIQQQLAIQDIPQNVNCKNFIFVQNTILQSIFLDFTESSEIIIIQQQVQQLIQLSYNKISQSFDCKFTNLIDQPNKIRLVDLQNKNYILAINLNSQLIFFDQNMKQIHAISFPLNQVTDIAFTKDQNSQFMTYYKLYVILDLIQQVQIYKINLATQFTGSIQTLPILVGQASQFLTQQSKTLFSDETNTILDKSSLFLVNNNLQAINIEIDEIQYIVIPFNQKNISHTNKMSSMAYSEDSLYLLTCSEDGYIMAWYTLTSLNPTFLYMMKQNNEYCRKILIHQNNWVVALFSRSIIIFQIKNQYIRYTYPFNNPSTDLSQFITQSSIYIFLFYDSKFVLIDGNNINQITIANYLDSQIVQIFSVSDTKLIIQNINNQLQLYQFDESQQYLFQQVQNMYFQSTYGSFTYVQIDMISTNDFEIIVGCLNSAFIILNSQFQPQLIHIMQNGYPFEIKKFSDNNIYIIFGFNVNGASKYFHYAVFRSSNKGILYGASFNLLFNLGLHEFIDYQKNTNVQYLCTLPVSTLTIIIRGMFLPQSLSLSYYYFTYAFGKPISSYQTKDNGNIQYYGNQDGNLSYDSVDYKIYNQLKFNPSVIPGSVSSVQSSPSLELIFVVHYQVDLHSIYTYQYESQIKFSSQYDTEKESILMRMIKSSISMEVLQEFTILIYLKQQRLQRKAPKVISSAQLQ</sequence>
<name>Q22EE1_TETTS</name>
<dbReference type="HOGENOM" id="CLU_295543_0_0_1"/>